<dbReference type="InterPro" id="IPR006597">
    <property type="entry name" value="Sel1-like"/>
</dbReference>
<evidence type="ECO:0008006" key="3">
    <source>
        <dbReference type="Google" id="ProtNLM"/>
    </source>
</evidence>
<dbReference type="OrthoDB" id="4227084at2"/>
<dbReference type="STRING" id="145857.GA0070616_0439"/>
<proteinExistence type="predicted"/>
<organism evidence="1 2">
    <name type="scientific">Micromonospora nigra</name>
    <dbReference type="NCBI Taxonomy" id="145857"/>
    <lineage>
        <taxon>Bacteria</taxon>
        <taxon>Bacillati</taxon>
        <taxon>Actinomycetota</taxon>
        <taxon>Actinomycetes</taxon>
        <taxon>Micromonosporales</taxon>
        <taxon>Micromonosporaceae</taxon>
        <taxon>Micromonospora</taxon>
    </lineage>
</organism>
<keyword evidence="2" id="KW-1185">Reference proteome</keyword>
<dbReference type="InterPro" id="IPR052945">
    <property type="entry name" value="Mitotic_Regulator"/>
</dbReference>
<accession>A0A1C6RBK2</accession>
<dbReference type="Gene3D" id="1.25.40.10">
    <property type="entry name" value="Tetratricopeptide repeat domain"/>
    <property type="match status" value="3"/>
</dbReference>
<dbReference type="RefSeq" id="WP_091075287.1">
    <property type="nucleotide sequence ID" value="NZ_FMHT01000003.1"/>
</dbReference>
<dbReference type="Pfam" id="PF08238">
    <property type="entry name" value="Sel1"/>
    <property type="match status" value="8"/>
</dbReference>
<dbReference type="EMBL" id="FMHT01000003">
    <property type="protein sequence ID" value="SCL14434.1"/>
    <property type="molecule type" value="Genomic_DNA"/>
</dbReference>
<dbReference type="InterPro" id="IPR011990">
    <property type="entry name" value="TPR-like_helical_dom_sf"/>
</dbReference>
<gene>
    <name evidence="1" type="ORF">GA0070616_0439</name>
</gene>
<dbReference type="Proteomes" id="UP000199699">
    <property type="component" value="Unassembled WGS sequence"/>
</dbReference>
<dbReference type="SUPFAM" id="SSF81901">
    <property type="entry name" value="HCP-like"/>
    <property type="match status" value="2"/>
</dbReference>
<sequence length="397" mass="42798">MALTAYEQGLLAVRRGEYGVGRERLESAGDDSQALFLLGWLAGEGLGEPVDAAKKVSLFERAAERGSPEAAFNLAAICANEQRYPAAVDCYRRAAELGRPEAYRMAGVMYATGQGVAVDDVEAERLLLAALAGGDHQASFELGILFAHHRRDPVVAAQWFLRAAKEGSAPAVRELVLLVPRLRELAAADTRARTILGVVLAIHLGERNAGAESLEVSAAGGDPEAQRALAFLLDDDAGRPEDRERAVALFRAAAEAGDGYGAYNLGVTTSDPHEAVRWLRRAAQGGVSEAYPQLANRLSELDLDDEALHWYVRGAEDGHAGCMFAAACWYRDGFGGPVDLVQALRWYLRLLDADNGDGIHEAHKIVPMMTDDQIHEAGRLSGRLLEADVFVVSRRTA</sequence>
<evidence type="ECO:0000313" key="2">
    <source>
        <dbReference type="Proteomes" id="UP000199699"/>
    </source>
</evidence>
<dbReference type="PANTHER" id="PTHR43628:SF1">
    <property type="entry name" value="CHITIN SYNTHASE REGULATORY FACTOR 2-RELATED"/>
    <property type="match status" value="1"/>
</dbReference>
<dbReference type="AlphaFoldDB" id="A0A1C6RBK2"/>
<protein>
    <recommendedName>
        <fullName evidence="3">TPR repeat</fullName>
    </recommendedName>
</protein>
<dbReference type="PANTHER" id="PTHR43628">
    <property type="entry name" value="ACTIVATOR OF C KINASE PROTEIN 1-RELATED"/>
    <property type="match status" value="1"/>
</dbReference>
<dbReference type="SMART" id="SM00671">
    <property type="entry name" value="SEL1"/>
    <property type="match status" value="7"/>
</dbReference>
<evidence type="ECO:0000313" key="1">
    <source>
        <dbReference type="EMBL" id="SCL14434.1"/>
    </source>
</evidence>
<name>A0A1C6RBK2_9ACTN</name>
<reference evidence="1 2" key="1">
    <citation type="submission" date="2016-06" db="EMBL/GenBank/DDBJ databases">
        <authorList>
            <person name="Kjaerup R.B."/>
            <person name="Dalgaard T.S."/>
            <person name="Juul-Madsen H.R."/>
        </authorList>
    </citation>
    <scope>NUCLEOTIDE SEQUENCE [LARGE SCALE GENOMIC DNA]</scope>
    <source>
        <strain evidence="1 2">DSM 43818</strain>
    </source>
</reference>